<dbReference type="PANTHER" id="PTHR31679">
    <property type="entry name" value="PEROXISOMAL MEMBRANE PROTEIN PEX30-RELATED"/>
    <property type="match status" value="1"/>
</dbReference>
<evidence type="ECO:0000313" key="9">
    <source>
        <dbReference type="Proteomes" id="UP000027265"/>
    </source>
</evidence>
<keyword evidence="4 6" id="KW-0472">Membrane</keyword>
<dbReference type="InterPro" id="IPR010482">
    <property type="entry name" value="TECPR1-like_DysF"/>
</dbReference>
<gene>
    <name evidence="8" type="ORF">JAAARDRAFT_35415</name>
</gene>
<feature type="compositionally biased region" description="Gly residues" evidence="5">
    <location>
        <begin position="326"/>
        <end position="335"/>
    </location>
</feature>
<feature type="region of interest" description="Disordered" evidence="5">
    <location>
        <begin position="322"/>
        <end position="356"/>
    </location>
</feature>
<dbReference type="Pfam" id="PF06398">
    <property type="entry name" value="Pex24p"/>
    <property type="match status" value="1"/>
</dbReference>
<reference evidence="9" key="1">
    <citation type="journal article" date="2014" name="Proc. Natl. Acad. Sci. U.S.A.">
        <title>Extensive sampling of basidiomycete genomes demonstrates inadequacy of the white-rot/brown-rot paradigm for wood decay fungi.</title>
        <authorList>
            <person name="Riley R."/>
            <person name="Salamov A.A."/>
            <person name="Brown D.W."/>
            <person name="Nagy L.G."/>
            <person name="Floudas D."/>
            <person name="Held B.W."/>
            <person name="Levasseur A."/>
            <person name="Lombard V."/>
            <person name="Morin E."/>
            <person name="Otillar R."/>
            <person name="Lindquist E.A."/>
            <person name="Sun H."/>
            <person name="LaButti K.M."/>
            <person name="Schmutz J."/>
            <person name="Jabbour D."/>
            <person name="Luo H."/>
            <person name="Baker S.E."/>
            <person name="Pisabarro A.G."/>
            <person name="Walton J.D."/>
            <person name="Blanchette R.A."/>
            <person name="Henrissat B."/>
            <person name="Martin F."/>
            <person name="Cullen D."/>
            <person name="Hibbett D.S."/>
            <person name="Grigoriev I.V."/>
        </authorList>
    </citation>
    <scope>NUCLEOTIDE SEQUENCE [LARGE SCALE GENOMIC DNA]</scope>
    <source>
        <strain evidence="9">MUCL 33604</strain>
    </source>
</reference>
<keyword evidence="3 6" id="KW-1133">Transmembrane helix</keyword>
<dbReference type="GO" id="GO:0007031">
    <property type="term" value="P:peroxisome organization"/>
    <property type="evidence" value="ECO:0007669"/>
    <property type="project" value="UniProtKB-ARBA"/>
</dbReference>
<feature type="region of interest" description="Disordered" evidence="5">
    <location>
        <begin position="459"/>
        <end position="560"/>
    </location>
</feature>
<feature type="domain" description="Peroxin/Ferlin" evidence="7">
    <location>
        <begin position="239"/>
        <end position="320"/>
    </location>
</feature>
<feature type="compositionally biased region" description="Low complexity" evidence="5">
    <location>
        <begin position="549"/>
        <end position="560"/>
    </location>
</feature>
<dbReference type="STRING" id="933084.A0A067PSK8"/>
<feature type="compositionally biased region" description="Basic and acidic residues" evidence="5">
    <location>
        <begin position="380"/>
        <end position="389"/>
    </location>
</feature>
<evidence type="ECO:0000259" key="7">
    <source>
        <dbReference type="SMART" id="SM00693"/>
    </source>
</evidence>
<dbReference type="SMART" id="SM00693">
    <property type="entry name" value="DysFN"/>
    <property type="match status" value="1"/>
</dbReference>
<keyword evidence="2 6" id="KW-0812">Transmembrane</keyword>
<evidence type="ECO:0000256" key="6">
    <source>
        <dbReference type="SAM" id="Phobius"/>
    </source>
</evidence>
<feature type="transmembrane region" description="Helical" evidence="6">
    <location>
        <begin position="51"/>
        <end position="82"/>
    </location>
</feature>
<accession>A0A067PSK8</accession>
<dbReference type="GO" id="GO:0005778">
    <property type="term" value="C:peroxisomal membrane"/>
    <property type="evidence" value="ECO:0007669"/>
    <property type="project" value="TreeGrafter"/>
</dbReference>
<evidence type="ECO:0000313" key="8">
    <source>
        <dbReference type="EMBL" id="KDQ57729.1"/>
    </source>
</evidence>
<evidence type="ECO:0000256" key="4">
    <source>
        <dbReference type="ARBA" id="ARBA00023136"/>
    </source>
</evidence>
<evidence type="ECO:0000256" key="1">
    <source>
        <dbReference type="ARBA" id="ARBA00004127"/>
    </source>
</evidence>
<dbReference type="InterPro" id="IPR006614">
    <property type="entry name" value="Peroxin/Ferlin"/>
</dbReference>
<evidence type="ECO:0000256" key="3">
    <source>
        <dbReference type="ARBA" id="ARBA00022989"/>
    </source>
</evidence>
<feature type="transmembrane region" description="Helical" evidence="6">
    <location>
        <begin position="151"/>
        <end position="173"/>
    </location>
</feature>
<comment type="subcellular location">
    <subcellularLocation>
        <location evidence="1">Endomembrane system</location>
        <topology evidence="1">Multi-pass membrane protein</topology>
    </subcellularLocation>
</comment>
<proteinExistence type="predicted"/>
<dbReference type="AlphaFoldDB" id="A0A067PSK8"/>
<dbReference type="GO" id="GO:0012505">
    <property type="term" value="C:endomembrane system"/>
    <property type="evidence" value="ECO:0007669"/>
    <property type="project" value="UniProtKB-SubCell"/>
</dbReference>
<protein>
    <recommendedName>
        <fullName evidence="7">Peroxin/Ferlin domain-containing protein</fullName>
    </recommendedName>
</protein>
<dbReference type="InParanoid" id="A0A067PSK8"/>
<keyword evidence="9" id="KW-1185">Reference proteome</keyword>
<dbReference type="PANTHER" id="PTHR31679:SF2">
    <property type="entry name" value="PEROXISOMAL MEMBRANE PROTEIN PEX30-RELATED"/>
    <property type="match status" value="1"/>
</dbReference>
<sequence length="560" mass="60939">MTTPSTLHQFLSSVPPPLTAALVGLSSPIAHLRWALEVITWKHSERWYDSWLVLFSWWAACLLFKPIIKYALPVVALLLYFWKRYAKPPVEPTSPSLTTEQHLQSTISDLTTIHALLPTSLPALLPLPPIFPSPTTIRSVLRLTLLLTLPYLFLTLLTPFPLLLALTGSYFLTYHAPWAQTLRSSLSRSAYVRWAYYHTYARLLGIKIPGDTGKLSVLRVLKGDEGGGEGPKKKVETPPIRFLFTLYENQRWWMGLDWTSALLPSERPSWSSPLPLLQPVSPPAIFSLPPDTQVYLHDNKVGRVKRTARWEWEEGEWRVLVRKDGSTGGGGGGQGVVSRVERPLPAPPGSESLSPSASRILKLATSQTSLPKQEVIELSEAEKRERRSLDCGGEEGEGEGGGLGGGEEDCVTDGDGWVYGDNKWEARSSKGGMGKYTRYRRWTRIAVLSETIEVVEPGETGVVKALQPDAPGTGDQISTQTQTDATTTKSTPASPPVAPTNLRPTSFPAPPSSSSLTSAAGPTSSGAGGSGEEEMGSLRQRLRAAVKRGSVSVGSGVVMG</sequence>
<evidence type="ECO:0000256" key="2">
    <source>
        <dbReference type="ARBA" id="ARBA00022692"/>
    </source>
</evidence>
<name>A0A067PSK8_9AGAM</name>
<feature type="compositionally biased region" description="Low complexity" evidence="5">
    <location>
        <begin position="476"/>
        <end position="492"/>
    </location>
</feature>
<dbReference type="HOGENOM" id="CLU_025142_0_0_1"/>
<feature type="compositionally biased region" description="Low complexity" evidence="5">
    <location>
        <begin position="512"/>
        <end position="525"/>
    </location>
</feature>
<organism evidence="8 9">
    <name type="scientific">Jaapia argillacea MUCL 33604</name>
    <dbReference type="NCBI Taxonomy" id="933084"/>
    <lineage>
        <taxon>Eukaryota</taxon>
        <taxon>Fungi</taxon>
        <taxon>Dikarya</taxon>
        <taxon>Basidiomycota</taxon>
        <taxon>Agaricomycotina</taxon>
        <taxon>Agaricomycetes</taxon>
        <taxon>Agaricomycetidae</taxon>
        <taxon>Jaapiales</taxon>
        <taxon>Jaapiaceae</taxon>
        <taxon>Jaapia</taxon>
    </lineage>
</organism>
<dbReference type="InterPro" id="IPR052646">
    <property type="entry name" value="Peroxisomal_PEX28-32"/>
</dbReference>
<feature type="region of interest" description="Disordered" evidence="5">
    <location>
        <begin position="371"/>
        <end position="409"/>
    </location>
</feature>
<dbReference type="OrthoDB" id="5586090at2759"/>
<dbReference type="Proteomes" id="UP000027265">
    <property type="component" value="Unassembled WGS sequence"/>
</dbReference>
<evidence type="ECO:0000256" key="5">
    <source>
        <dbReference type="SAM" id="MobiDB-lite"/>
    </source>
</evidence>
<dbReference type="EMBL" id="KL197719">
    <property type="protein sequence ID" value="KDQ57729.1"/>
    <property type="molecule type" value="Genomic_DNA"/>
</dbReference>